<comment type="caution">
    <text evidence="2">The sequence shown here is derived from an EMBL/GenBank/DDBJ whole genome shotgun (WGS) entry which is preliminary data.</text>
</comment>
<proteinExistence type="predicted"/>
<organism evidence="2 3">
    <name type="scientific">Suillus discolor</name>
    <dbReference type="NCBI Taxonomy" id="1912936"/>
    <lineage>
        <taxon>Eukaryota</taxon>
        <taxon>Fungi</taxon>
        <taxon>Dikarya</taxon>
        <taxon>Basidiomycota</taxon>
        <taxon>Agaricomycotina</taxon>
        <taxon>Agaricomycetes</taxon>
        <taxon>Agaricomycetidae</taxon>
        <taxon>Boletales</taxon>
        <taxon>Suillineae</taxon>
        <taxon>Suillaceae</taxon>
        <taxon>Suillus</taxon>
    </lineage>
</organism>
<evidence type="ECO:0000313" key="2">
    <source>
        <dbReference type="EMBL" id="KAG2117889.1"/>
    </source>
</evidence>
<feature type="region of interest" description="Disordered" evidence="1">
    <location>
        <begin position="105"/>
        <end position="150"/>
    </location>
</feature>
<feature type="region of interest" description="Disordered" evidence="1">
    <location>
        <begin position="44"/>
        <end position="83"/>
    </location>
</feature>
<dbReference type="Proteomes" id="UP000823399">
    <property type="component" value="Unassembled WGS sequence"/>
</dbReference>
<keyword evidence="3" id="KW-1185">Reference proteome</keyword>
<dbReference type="AlphaFoldDB" id="A0A9P7JZF7"/>
<protein>
    <submittedName>
        <fullName evidence="2">Uncharacterized protein</fullName>
    </submittedName>
</protein>
<name>A0A9P7JZF7_9AGAM</name>
<reference evidence="2" key="1">
    <citation type="journal article" date="2020" name="New Phytol.">
        <title>Comparative genomics reveals dynamic genome evolution in host specialist ectomycorrhizal fungi.</title>
        <authorList>
            <person name="Lofgren L.A."/>
            <person name="Nguyen N.H."/>
            <person name="Vilgalys R."/>
            <person name="Ruytinx J."/>
            <person name="Liao H.L."/>
            <person name="Branco S."/>
            <person name="Kuo A."/>
            <person name="LaButti K."/>
            <person name="Lipzen A."/>
            <person name="Andreopoulos W."/>
            <person name="Pangilinan J."/>
            <person name="Riley R."/>
            <person name="Hundley H."/>
            <person name="Na H."/>
            <person name="Barry K."/>
            <person name="Grigoriev I.V."/>
            <person name="Stajich J.E."/>
            <person name="Kennedy P.G."/>
        </authorList>
    </citation>
    <scope>NUCLEOTIDE SEQUENCE</scope>
    <source>
        <strain evidence="2">FC423</strain>
    </source>
</reference>
<dbReference type="EMBL" id="JABBWM010000004">
    <property type="protein sequence ID" value="KAG2117889.1"/>
    <property type="molecule type" value="Genomic_DNA"/>
</dbReference>
<evidence type="ECO:0000256" key="1">
    <source>
        <dbReference type="SAM" id="MobiDB-lite"/>
    </source>
</evidence>
<gene>
    <name evidence="2" type="ORF">F5147DRAFT_768030</name>
</gene>
<evidence type="ECO:0000313" key="3">
    <source>
        <dbReference type="Proteomes" id="UP000823399"/>
    </source>
</evidence>
<dbReference type="OrthoDB" id="2647623at2759"/>
<feature type="compositionally biased region" description="Basic residues" evidence="1">
    <location>
        <begin position="53"/>
        <end position="69"/>
    </location>
</feature>
<dbReference type="GeneID" id="64703186"/>
<sequence>MVNNYDESQSDIELDAEEIPDTYLNDSGLCSRLIDLAMSIDDNPHNETWLSPKKAKRVAQRVPRPKFYKKGPDVGSKSAQTQRQYKELLQNQKSLTSLGFTVLTKPSTSKSAPSAQTAPLSKSPNNDSSASDLDSEDAGHTVPASEDSELTMGLASNFNAEKMWEDDVTLGPALGGNECLLIPMSRSMETRWTHVIPVLL</sequence>
<feature type="compositionally biased region" description="Polar residues" evidence="1">
    <location>
        <begin position="105"/>
        <end position="126"/>
    </location>
</feature>
<accession>A0A9P7JZF7</accession>
<dbReference type="RefSeq" id="XP_041298406.1">
    <property type="nucleotide sequence ID" value="XM_041440927.1"/>
</dbReference>